<dbReference type="Proteomes" id="UP000887565">
    <property type="component" value="Unplaced"/>
</dbReference>
<accession>A0A915IQI2</accession>
<evidence type="ECO:0000313" key="2">
    <source>
        <dbReference type="WBParaSite" id="nRc.2.0.1.t16262-RA"/>
    </source>
</evidence>
<keyword evidence="1" id="KW-1185">Reference proteome</keyword>
<reference evidence="2" key="1">
    <citation type="submission" date="2022-11" db="UniProtKB">
        <authorList>
            <consortium name="WormBaseParasite"/>
        </authorList>
    </citation>
    <scope>IDENTIFICATION</scope>
</reference>
<sequence length="192" mass="21252">MLANLLPPPPLSQNSTTATTICASTLALSQIPPPSATAYPNNDTIVAPQQLCVQYEIQEQVQSTNARLATLAEQMQQLISTTTAMAVACNLPTPRPPPVTSRFHCQETPDIYIPKETLHETEPALAFGRLPVHIKPEAPSMDTLYNHKFSCTVRGKEEISCAALQRRPLPMVNIFGFLDYPPEDYYDHPQPR</sequence>
<protein>
    <submittedName>
        <fullName evidence="2">Uncharacterized protein</fullName>
    </submittedName>
</protein>
<dbReference type="WBParaSite" id="nRc.2.0.1.t16262-RA">
    <property type="protein sequence ID" value="nRc.2.0.1.t16262-RA"/>
    <property type="gene ID" value="nRc.2.0.1.g16262"/>
</dbReference>
<dbReference type="AlphaFoldDB" id="A0A915IQI2"/>
<name>A0A915IQI2_ROMCU</name>
<evidence type="ECO:0000313" key="1">
    <source>
        <dbReference type="Proteomes" id="UP000887565"/>
    </source>
</evidence>
<proteinExistence type="predicted"/>
<organism evidence="1 2">
    <name type="scientific">Romanomermis culicivorax</name>
    <name type="common">Nematode worm</name>
    <dbReference type="NCBI Taxonomy" id="13658"/>
    <lineage>
        <taxon>Eukaryota</taxon>
        <taxon>Metazoa</taxon>
        <taxon>Ecdysozoa</taxon>
        <taxon>Nematoda</taxon>
        <taxon>Enoplea</taxon>
        <taxon>Dorylaimia</taxon>
        <taxon>Mermithida</taxon>
        <taxon>Mermithoidea</taxon>
        <taxon>Mermithidae</taxon>
        <taxon>Romanomermis</taxon>
    </lineage>
</organism>